<keyword evidence="1" id="KW-0813">Transport</keyword>
<dbReference type="PANTHER" id="PTHR42939">
    <property type="entry name" value="ABC TRANSPORTER ATP-BINDING PROTEIN ALBC-RELATED"/>
    <property type="match status" value="1"/>
</dbReference>
<dbReference type="GO" id="GO:0005524">
    <property type="term" value="F:ATP binding"/>
    <property type="evidence" value="ECO:0007669"/>
    <property type="project" value="UniProtKB-KW"/>
</dbReference>
<accession>A0A134B0N5</accession>
<dbReference type="InterPro" id="IPR051782">
    <property type="entry name" value="ABC_Transporter_VariousFunc"/>
</dbReference>
<organism evidence="5 6">
    <name type="scientific">Porphyromonas somerae</name>
    <dbReference type="NCBI Taxonomy" id="322095"/>
    <lineage>
        <taxon>Bacteria</taxon>
        <taxon>Pseudomonadati</taxon>
        <taxon>Bacteroidota</taxon>
        <taxon>Bacteroidia</taxon>
        <taxon>Bacteroidales</taxon>
        <taxon>Porphyromonadaceae</taxon>
        <taxon>Porphyromonas</taxon>
    </lineage>
</organism>
<dbReference type="SUPFAM" id="SSF52540">
    <property type="entry name" value="P-loop containing nucleoside triphosphate hydrolases"/>
    <property type="match status" value="1"/>
</dbReference>
<dbReference type="AlphaFoldDB" id="A0A134B0N5"/>
<dbReference type="SMART" id="SM00382">
    <property type="entry name" value="AAA"/>
    <property type="match status" value="1"/>
</dbReference>
<reference evidence="6" key="1">
    <citation type="submission" date="2016-01" db="EMBL/GenBank/DDBJ databases">
        <authorList>
            <person name="Mitreva M."/>
            <person name="Pepin K.H."/>
            <person name="Mihindukulasuriya K.A."/>
            <person name="Fulton R."/>
            <person name="Fronick C."/>
            <person name="O'Laughlin M."/>
            <person name="Miner T."/>
            <person name="Herter B."/>
            <person name="Rosa B.A."/>
            <person name="Cordes M."/>
            <person name="Tomlinson C."/>
            <person name="Wollam A."/>
            <person name="Palsikar V.B."/>
            <person name="Mardis E.R."/>
            <person name="Wilson R.K."/>
        </authorList>
    </citation>
    <scope>NUCLEOTIDE SEQUENCE [LARGE SCALE GENOMIC DNA]</scope>
    <source>
        <strain evidence="6">KA00683</strain>
    </source>
</reference>
<comment type="caution">
    <text evidence="5">The sequence shown here is derived from an EMBL/GenBank/DDBJ whole genome shotgun (WGS) entry which is preliminary data.</text>
</comment>
<evidence type="ECO:0000256" key="2">
    <source>
        <dbReference type="ARBA" id="ARBA00022741"/>
    </source>
</evidence>
<protein>
    <submittedName>
        <fullName evidence="5">ABC transporter, ATP-binding protein</fullName>
    </submittedName>
</protein>
<dbReference type="PANTHER" id="PTHR42939:SF1">
    <property type="entry name" value="ABC TRANSPORTER ATP-BINDING PROTEIN ALBC-RELATED"/>
    <property type="match status" value="1"/>
</dbReference>
<dbReference type="Proteomes" id="UP000070224">
    <property type="component" value="Unassembled WGS sequence"/>
</dbReference>
<sequence>MITTKQLSFGYKSGRPVFSGLDLSLPQGSVVGLLGKNGEGKTTLLKNLCGQLFSKQGEINVLGFTPRERKVAFLQQVYLLPEEIQVPHVTIRRYFDLYAPFYPNYDEAIARELIETFSLDWNMNLGKVSQGQKKKALIAFALSLRVPLLLLDEPTNGLDIPSKGEFRRAVARHLSEEQTVIISTHQVRDLEQLIDRIVILERGSIYCNESIADLSEHLYFGLISPDEEARALYTEPSLGGTVGILPLEGEALTDTFSMELFFNAVVSRGEELMRHLHTPSETSK</sequence>
<evidence type="ECO:0000313" key="5">
    <source>
        <dbReference type="EMBL" id="KXB73502.1"/>
    </source>
</evidence>
<dbReference type="Gene3D" id="3.40.50.300">
    <property type="entry name" value="P-loop containing nucleotide triphosphate hydrolases"/>
    <property type="match status" value="1"/>
</dbReference>
<dbReference type="GO" id="GO:0016887">
    <property type="term" value="F:ATP hydrolysis activity"/>
    <property type="evidence" value="ECO:0007669"/>
    <property type="project" value="InterPro"/>
</dbReference>
<keyword evidence="2" id="KW-0547">Nucleotide-binding</keyword>
<dbReference type="OrthoDB" id="9808363at2"/>
<evidence type="ECO:0000313" key="6">
    <source>
        <dbReference type="Proteomes" id="UP000070224"/>
    </source>
</evidence>
<keyword evidence="3 5" id="KW-0067">ATP-binding</keyword>
<dbReference type="InterPro" id="IPR003439">
    <property type="entry name" value="ABC_transporter-like_ATP-bd"/>
</dbReference>
<name>A0A134B0N5_9PORP</name>
<evidence type="ECO:0000256" key="3">
    <source>
        <dbReference type="ARBA" id="ARBA00022840"/>
    </source>
</evidence>
<dbReference type="STRING" id="322095.HMPREF3185_01974"/>
<dbReference type="PATRIC" id="fig|322095.3.peg.1948"/>
<evidence type="ECO:0000256" key="1">
    <source>
        <dbReference type="ARBA" id="ARBA00022448"/>
    </source>
</evidence>
<evidence type="ECO:0000259" key="4">
    <source>
        <dbReference type="PROSITE" id="PS50893"/>
    </source>
</evidence>
<proteinExistence type="predicted"/>
<gene>
    <name evidence="5" type="ORF">HMPREF3185_01974</name>
</gene>
<keyword evidence="6" id="KW-1185">Reference proteome</keyword>
<dbReference type="InterPro" id="IPR003593">
    <property type="entry name" value="AAA+_ATPase"/>
</dbReference>
<dbReference type="Pfam" id="PF00005">
    <property type="entry name" value="ABC_tran"/>
    <property type="match status" value="1"/>
</dbReference>
<dbReference type="PROSITE" id="PS50893">
    <property type="entry name" value="ABC_TRANSPORTER_2"/>
    <property type="match status" value="1"/>
</dbReference>
<dbReference type="RefSeq" id="WP_060936023.1">
    <property type="nucleotide sequence ID" value="NZ_KQ960465.1"/>
</dbReference>
<dbReference type="InterPro" id="IPR027417">
    <property type="entry name" value="P-loop_NTPase"/>
</dbReference>
<dbReference type="EMBL" id="LSDK01000137">
    <property type="protein sequence ID" value="KXB73502.1"/>
    <property type="molecule type" value="Genomic_DNA"/>
</dbReference>
<feature type="domain" description="ABC transporter" evidence="4">
    <location>
        <begin position="2"/>
        <end position="227"/>
    </location>
</feature>